<proteinExistence type="predicted"/>
<evidence type="ECO:0000313" key="2">
    <source>
        <dbReference type="Proteomes" id="UP000092731"/>
    </source>
</evidence>
<gene>
    <name evidence="1" type="ORF">EHRUM3_00890</name>
</gene>
<dbReference type="AlphaFoldDB" id="A0A161M6I7"/>
<comment type="caution">
    <text evidence="1">The sequence shown here is derived from an EMBL/GenBank/DDBJ whole genome shotgun (WGS) entry which is preliminary data.</text>
</comment>
<feature type="non-terminal residue" evidence="1">
    <location>
        <position position="1"/>
    </location>
</feature>
<protein>
    <submittedName>
        <fullName evidence="1">Uncharacterized protein</fullName>
    </submittedName>
</protein>
<dbReference type="EMBL" id="BDDM01000025">
    <property type="protein sequence ID" value="GAT77889.1"/>
    <property type="molecule type" value="Genomic_DNA"/>
</dbReference>
<accession>A0A161M6I7</accession>
<evidence type="ECO:0000313" key="1">
    <source>
        <dbReference type="EMBL" id="GAT77889.1"/>
    </source>
</evidence>
<sequence>TLCNNSINNNNARLAQQEAQEIEDILLSCVDIKAIAIDNQSVRS</sequence>
<dbReference type="Proteomes" id="UP000092731">
    <property type="component" value="Unassembled WGS sequence"/>
</dbReference>
<organism evidence="1 2">
    <name type="scientific">Ehrlichia ruminantium</name>
    <name type="common">heartwater rickettsia</name>
    <name type="synonym">Cowdria ruminantium</name>
    <dbReference type="NCBI Taxonomy" id="779"/>
    <lineage>
        <taxon>Bacteria</taxon>
        <taxon>Pseudomonadati</taxon>
        <taxon>Pseudomonadota</taxon>
        <taxon>Alphaproteobacteria</taxon>
        <taxon>Rickettsiales</taxon>
        <taxon>Anaplasmataceae</taxon>
        <taxon>Ehrlichia</taxon>
    </lineage>
</organism>
<reference evidence="2" key="1">
    <citation type="submission" date="2016-05" db="EMBL/GenBank/DDBJ databases">
        <title>Draft genome sequences of four strains of Ehrlichia ruminantium, a tick-borne pathogen of ruminants, isolated from Zimbabwe, The Gambia and Ghana.</title>
        <authorList>
            <person name="Nakao R."/>
            <person name="Jongejan F."/>
            <person name="Sugimoto C."/>
        </authorList>
    </citation>
    <scope>NUCLEOTIDE SEQUENCE [LARGE SCALE GENOMIC DNA]</scope>
    <source>
        <strain evidence="2">Pokoase 417</strain>
    </source>
</reference>
<name>A0A161M6I7_EHRRU</name>